<evidence type="ECO:0000313" key="2">
    <source>
        <dbReference type="EMBL" id="JAG26210.1"/>
    </source>
</evidence>
<protein>
    <submittedName>
        <fullName evidence="2">Uncharacterized protein</fullName>
    </submittedName>
</protein>
<proteinExistence type="predicted"/>
<name>A0A0A9Y9L7_LYGHE</name>
<reference evidence="2" key="2">
    <citation type="submission" date="2014-07" db="EMBL/GenBank/DDBJ databases">
        <authorList>
            <person name="Hull J."/>
        </authorList>
    </citation>
    <scope>NUCLEOTIDE SEQUENCE</scope>
</reference>
<evidence type="ECO:0000313" key="4">
    <source>
        <dbReference type="EMBL" id="JAG29742.1"/>
    </source>
</evidence>
<gene>
    <name evidence="2" type="ORF">CM83_23163</name>
    <name evidence="3" type="ORF">CM83_23168</name>
    <name evidence="4" type="ORF">CM83_23173</name>
    <name evidence="1" type="ORF">CM83_23177</name>
    <name evidence="5" type="ORF">g.26916</name>
</gene>
<evidence type="ECO:0000313" key="5">
    <source>
        <dbReference type="EMBL" id="JAP97453.1"/>
    </source>
</evidence>
<dbReference type="EMBL" id="GBHO01017398">
    <property type="protein sequence ID" value="JAG26206.1"/>
    <property type="molecule type" value="Transcribed_RNA"/>
</dbReference>
<organism evidence="2">
    <name type="scientific">Lygus hesperus</name>
    <name type="common">Western plant bug</name>
    <dbReference type="NCBI Taxonomy" id="30085"/>
    <lineage>
        <taxon>Eukaryota</taxon>
        <taxon>Metazoa</taxon>
        <taxon>Ecdysozoa</taxon>
        <taxon>Arthropoda</taxon>
        <taxon>Hexapoda</taxon>
        <taxon>Insecta</taxon>
        <taxon>Pterygota</taxon>
        <taxon>Neoptera</taxon>
        <taxon>Paraneoptera</taxon>
        <taxon>Hemiptera</taxon>
        <taxon>Heteroptera</taxon>
        <taxon>Panheteroptera</taxon>
        <taxon>Cimicomorpha</taxon>
        <taxon>Miridae</taxon>
        <taxon>Mirini</taxon>
        <taxon>Lygus</taxon>
    </lineage>
</organism>
<accession>A0A0A9Y9L7</accession>
<evidence type="ECO:0000313" key="3">
    <source>
        <dbReference type="EMBL" id="JAG26211.1"/>
    </source>
</evidence>
<dbReference type="AlphaFoldDB" id="A0A0A9Y9L7"/>
<reference evidence="2" key="1">
    <citation type="journal article" date="2014" name="PLoS ONE">
        <title>Transcriptome-Based Identification of ABC Transporters in the Western Tarnished Plant Bug Lygus hesperus.</title>
        <authorList>
            <person name="Hull J.J."/>
            <person name="Chaney K."/>
            <person name="Geib S.M."/>
            <person name="Fabrick J.A."/>
            <person name="Brent C.S."/>
            <person name="Walsh D."/>
            <person name="Lavine L.C."/>
        </authorList>
    </citation>
    <scope>NUCLEOTIDE SEQUENCE</scope>
</reference>
<sequence>MRYVERVCKKLNELCQPNQAYEQCHPYIQNIKSDTIMAVLPLVRYNVDRVAQYLLCELAEEQKLAAFEEKLREFCDTLPKDGKPKYFWPNPNQQNSLLHYEDRTFTQAIATFADMCEVLRQIYQRTQRTLSYDDTYALLRRSSWKVDTAVASYIDFLKSYAIMKREICHRCHAGDYTEIDYEFARCILRRSNCNTGEAVEDYCQLYQQRVKKAENFKQELVERGFKKFPTIRAMYYHLADNFWDFDVARDRWDYEALVNLDNIFADYQRRYRSKCMSCKSQPSRATVSTTFTNDACDYLQLSPVDSNFTTTTPHDSNTDGAADTVVDDGAYPSALSEKFEKPCKLTPSSTKVLNDTAVCTKGLTIVIENDELSPTSCPTTTVPYSNLDGTDTHPHRTVFEYTDNNDRVTCEEVGECDPEIGEEADEIREILPTSMLYTYEMDESSSTTLMVQQ</sequence>
<dbReference type="EMBL" id="GDHC01021175">
    <property type="protein sequence ID" value="JAP97453.1"/>
    <property type="molecule type" value="Transcribed_RNA"/>
</dbReference>
<reference evidence="5" key="3">
    <citation type="journal article" date="2016" name="Gigascience">
        <title>De novo construction of an expanded transcriptome assembly for the western tarnished plant bug, Lygus hesperus.</title>
        <authorList>
            <person name="Tassone E.E."/>
            <person name="Geib S.M."/>
            <person name="Hall B."/>
            <person name="Fabrick J.A."/>
            <person name="Brent C.S."/>
            <person name="Hull J.J."/>
        </authorList>
    </citation>
    <scope>NUCLEOTIDE SEQUENCE</scope>
</reference>
<dbReference type="EMBL" id="GBHO01017394">
    <property type="protein sequence ID" value="JAG26210.1"/>
    <property type="molecule type" value="Transcribed_RNA"/>
</dbReference>
<evidence type="ECO:0000313" key="1">
    <source>
        <dbReference type="EMBL" id="JAG26206.1"/>
    </source>
</evidence>
<dbReference type="EMBL" id="GBHO01013862">
    <property type="protein sequence ID" value="JAG29742.1"/>
    <property type="molecule type" value="Transcribed_RNA"/>
</dbReference>
<dbReference type="EMBL" id="GBHO01017393">
    <property type="protein sequence ID" value="JAG26211.1"/>
    <property type="molecule type" value="Transcribed_RNA"/>
</dbReference>